<dbReference type="GO" id="GO:0050118">
    <property type="term" value="F:N-acetyldiaminopimelate deacetylase activity"/>
    <property type="evidence" value="ECO:0007669"/>
    <property type="project" value="UniProtKB-ARBA"/>
</dbReference>
<dbReference type="GO" id="GO:0046872">
    <property type="term" value="F:metal ion binding"/>
    <property type="evidence" value="ECO:0007669"/>
    <property type="project" value="UniProtKB-KW"/>
</dbReference>
<protein>
    <submittedName>
        <fullName evidence="7">Amidohydrolase</fullName>
    </submittedName>
</protein>
<organism evidence="7 8">
    <name type="scientific">Heyndrickxia coagulans</name>
    <name type="common">Weizmannia coagulans</name>
    <dbReference type="NCBI Taxonomy" id="1398"/>
    <lineage>
        <taxon>Bacteria</taxon>
        <taxon>Bacillati</taxon>
        <taxon>Bacillota</taxon>
        <taxon>Bacilli</taxon>
        <taxon>Bacillales</taxon>
        <taxon>Bacillaceae</taxon>
        <taxon>Heyndrickxia</taxon>
    </lineage>
</organism>
<keyword evidence="3 7" id="KW-0378">Hydrolase</keyword>
<comment type="catalytic activity">
    <reaction evidence="4">
        <text>N-acetyl-L-cysteine + H2O = L-cysteine + acetate</text>
        <dbReference type="Rhea" id="RHEA:75515"/>
        <dbReference type="ChEBI" id="CHEBI:15377"/>
        <dbReference type="ChEBI" id="CHEBI:30089"/>
        <dbReference type="ChEBI" id="CHEBI:35235"/>
        <dbReference type="ChEBI" id="CHEBI:78236"/>
    </reaction>
    <physiologicalReaction direction="left-to-right" evidence="4">
        <dbReference type="Rhea" id="RHEA:75516"/>
    </physiologicalReaction>
</comment>
<evidence type="ECO:0000256" key="2">
    <source>
        <dbReference type="ARBA" id="ARBA00022723"/>
    </source>
</evidence>
<comment type="similarity">
    <text evidence="1">Belongs to the peptidase M20 family.</text>
</comment>
<dbReference type="InterPro" id="IPR017439">
    <property type="entry name" value="Amidohydrolase"/>
</dbReference>
<reference evidence="8" key="1">
    <citation type="submission" date="2016-01" db="EMBL/GenBank/DDBJ databases">
        <authorList>
            <person name="Mitreva M."/>
            <person name="Pepin K.H."/>
            <person name="Mihindukulasuriya K.A."/>
            <person name="Fulton R."/>
            <person name="Fronick C."/>
            <person name="O'Laughlin M."/>
            <person name="Miner T."/>
            <person name="Herter B."/>
            <person name="Rosa B.A."/>
            <person name="Cordes M."/>
            <person name="Tomlinson C."/>
            <person name="Wollam A."/>
            <person name="Palsikar V.B."/>
            <person name="Mardis E.R."/>
            <person name="Wilson R.K."/>
        </authorList>
    </citation>
    <scope>NUCLEOTIDE SEQUENCE [LARGE SCALE GENOMIC DNA]</scope>
    <source>
        <strain evidence="8">GED7749B</strain>
    </source>
</reference>
<dbReference type="InterPro" id="IPR002933">
    <property type="entry name" value="Peptidase_M20"/>
</dbReference>
<evidence type="ECO:0000259" key="6">
    <source>
        <dbReference type="Pfam" id="PF07687"/>
    </source>
</evidence>
<dbReference type="InterPro" id="IPR036264">
    <property type="entry name" value="Bact_exopeptidase_dim_dom"/>
</dbReference>
<sequence length="463" mass="51112">MVSPFAQANSGPFRHGAVNGWSKAPAHSHMPTAAACIRRCRFLLAVTAIKQQTFSQLWYNSKNNRLGESQMTVLEKLHKKLDGFYPEMVETRRYLHMHPELSFKEVETARYISDFYKSLGIRPREHVGGNGVVARIKGAKPGKTVALRADFDALPIQEENDVPYQSQVPGVMHACGHDGHTAALLMLAKAIHEVKSELEGEYVFIHQHAEEYAPGGAKAMIEDGCLEGVDAIFGTHLWATVPVGHIQYRKGPFMAAADRFEVTIQGHGGHGAQPHLSKDAVVAGAQLVTNLQQVISRRINPIRSAVLTVGSFSSGDAFNIIADTAKITGTVRTFDEDVRDRVEKEIERIIQGTCLAADCTYDYDYFRGYPPVVNHEAETAFLADCAKEIEGVTQVEEVDPSMIGEDFAYYLQHVKGAFFFTGADPEKADPAYPHHHPRFDIHEKAMLIAAKTLGAAAIRYQNA</sequence>
<feature type="binding site" evidence="5">
    <location>
        <position position="175"/>
    </location>
    <ligand>
        <name>Mn(2+)</name>
        <dbReference type="ChEBI" id="CHEBI:29035"/>
        <label>2</label>
    </ligand>
</feature>
<gene>
    <name evidence="7" type="ORF">HMPREF3213_01918</name>
</gene>
<dbReference type="Gene3D" id="3.30.70.360">
    <property type="match status" value="1"/>
</dbReference>
<dbReference type="PATRIC" id="fig|1398.22.peg.1920"/>
<dbReference type="InterPro" id="IPR011650">
    <property type="entry name" value="Peptidase_M20_dimer"/>
</dbReference>
<dbReference type="AlphaFoldDB" id="A0A133KPY4"/>
<dbReference type="FunFam" id="3.40.630.10:FF:000006">
    <property type="entry name" value="N-acetyldiaminopimelate deacetylase"/>
    <property type="match status" value="1"/>
</dbReference>
<dbReference type="Pfam" id="PF07687">
    <property type="entry name" value="M20_dimer"/>
    <property type="match status" value="1"/>
</dbReference>
<feature type="binding site" evidence="5">
    <location>
        <position position="177"/>
    </location>
    <ligand>
        <name>Mn(2+)</name>
        <dbReference type="ChEBI" id="CHEBI:29035"/>
        <label>2</label>
    </ligand>
</feature>
<keyword evidence="5" id="KW-0464">Manganese</keyword>
<dbReference type="SUPFAM" id="SSF55031">
    <property type="entry name" value="Bacterial exopeptidase dimerisation domain"/>
    <property type="match status" value="1"/>
</dbReference>
<keyword evidence="2 5" id="KW-0479">Metal-binding</keyword>
<dbReference type="Proteomes" id="UP000070376">
    <property type="component" value="Unassembled WGS sequence"/>
</dbReference>
<dbReference type="FunFam" id="3.30.70.360:FF:000001">
    <property type="entry name" value="N-acetyldiaminopimelate deacetylase"/>
    <property type="match status" value="1"/>
</dbReference>
<dbReference type="Pfam" id="PF01546">
    <property type="entry name" value="Peptidase_M20"/>
    <property type="match status" value="1"/>
</dbReference>
<evidence type="ECO:0000256" key="5">
    <source>
        <dbReference type="PIRSR" id="PIRSR005962-1"/>
    </source>
</evidence>
<dbReference type="PANTHER" id="PTHR11014">
    <property type="entry name" value="PEPTIDASE M20 FAMILY MEMBER"/>
    <property type="match status" value="1"/>
</dbReference>
<accession>A0A133KPY4</accession>
<dbReference type="Gene3D" id="3.40.630.10">
    <property type="entry name" value="Zn peptidases"/>
    <property type="match status" value="1"/>
</dbReference>
<feature type="binding site" evidence="5">
    <location>
        <position position="211"/>
    </location>
    <ligand>
        <name>Mn(2+)</name>
        <dbReference type="ChEBI" id="CHEBI:29035"/>
        <label>2</label>
    </ligand>
</feature>
<dbReference type="CDD" id="cd08021">
    <property type="entry name" value="M20_Acy1_YhaA-like"/>
    <property type="match status" value="1"/>
</dbReference>
<dbReference type="EMBL" id="LRPN01000070">
    <property type="protein sequence ID" value="KWZ81601.1"/>
    <property type="molecule type" value="Genomic_DNA"/>
</dbReference>
<evidence type="ECO:0000256" key="3">
    <source>
        <dbReference type="ARBA" id="ARBA00022801"/>
    </source>
</evidence>
<evidence type="ECO:0000313" key="8">
    <source>
        <dbReference type="Proteomes" id="UP000070376"/>
    </source>
</evidence>
<name>A0A133KPY4_HEYCO</name>
<comment type="cofactor">
    <cofactor evidence="5">
        <name>Mn(2+)</name>
        <dbReference type="ChEBI" id="CHEBI:29035"/>
    </cofactor>
    <text evidence="5">The Mn(2+) ion enhances activity.</text>
</comment>
<comment type="caution">
    <text evidence="7">The sequence shown here is derived from an EMBL/GenBank/DDBJ whole genome shotgun (WGS) entry which is preliminary data.</text>
</comment>
<feature type="domain" description="Peptidase M20 dimerisation" evidence="6">
    <location>
        <begin position="259"/>
        <end position="351"/>
    </location>
</feature>
<feature type="binding site" evidence="5">
    <location>
        <position position="435"/>
    </location>
    <ligand>
        <name>Mn(2+)</name>
        <dbReference type="ChEBI" id="CHEBI:29035"/>
        <label>2</label>
    </ligand>
</feature>
<dbReference type="NCBIfam" id="TIGR01891">
    <property type="entry name" value="amidohydrolases"/>
    <property type="match status" value="1"/>
</dbReference>
<evidence type="ECO:0000256" key="4">
    <source>
        <dbReference type="ARBA" id="ARBA00052737"/>
    </source>
</evidence>
<feature type="binding site" evidence="5">
    <location>
        <position position="236"/>
    </location>
    <ligand>
        <name>Mn(2+)</name>
        <dbReference type="ChEBI" id="CHEBI:29035"/>
        <label>2</label>
    </ligand>
</feature>
<dbReference type="PIRSF" id="PIRSF005962">
    <property type="entry name" value="Pept_M20D_amidohydro"/>
    <property type="match status" value="1"/>
</dbReference>
<dbReference type="GO" id="GO:0019877">
    <property type="term" value="P:diaminopimelate biosynthetic process"/>
    <property type="evidence" value="ECO:0007669"/>
    <property type="project" value="UniProtKB-ARBA"/>
</dbReference>
<evidence type="ECO:0000313" key="7">
    <source>
        <dbReference type="EMBL" id="KWZ81601.1"/>
    </source>
</evidence>
<evidence type="ECO:0000256" key="1">
    <source>
        <dbReference type="ARBA" id="ARBA00006153"/>
    </source>
</evidence>
<dbReference type="SUPFAM" id="SSF53187">
    <property type="entry name" value="Zn-dependent exopeptidases"/>
    <property type="match status" value="1"/>
</dbReference>
<proteinExistence type="inferred from homology"/>
<dbReference type="PANTHER" id="PTHR11014:SF63">
    <property type="entry name" value="METALLOPEPTIDASE, PUTATIVE (AFU_ORTHOLOGUE AFUA_6G09600)-RELATED"/>
    <property type="match status" value="1"/>
</dbReference>